<comment type="similarity">
    <text evidence="2">Belongs to the rad17/RAD24 family.</text>
</comment>
<organism evidence="9 10">
    <name type="scientific">Priapulus caudatus</name>
    <name type="common">Priapulid worm</name>
    <dbReference type="NCBI Taxonomy" id="37621"/>
    <lineage>
        <taxon>Eukaryota</taxon>
        <taxon>Metazoa</taxon>
        <taxon>Ecdysozoa</taxon>
        <taxon>Scalidophora</taxon>
        <taxon>Priapulida</taxon>
        <taxon>Priapulimorpha</taxon>
        <taxon>Priapulimorphida</taxon>
        <taxon>Priapulidae</taxon>
        <taxon>Priapulus</taxon>
    </lineage>
</organism>
<keyword evidence="4" id="KW-0227">DNA damage</keyword>
<feature type="compositionally biased region" description="Basic and acidic residues" evidence="8">
    <location>
        <begin position="72"/>
        <end position="83"/>
    </location>
</feature>
<evidence type="ECO:0000256" key="8">
    <source>
        <dbReference type="SAM" id="MobiDB-lite"/>
    </source>
</evidence>
<evidence type="ECO:0000256" key="7">
    <source>
        <dbReference type="ARBA" id="ARBA00023306"/>
    </source>
</evidence>
<dbReference type="Gene3D" id="3.40.50.300">
    <property type="entry name" value="P-loop containing nucleotide triphosphate hydrolases"/>
    <property type="match status" value="1"/>
</dbReference>
<comment type="subcellular location">
    <subcellularLocation>
        <location evidence="1">Nucleus</location>
    </subcellularLocation>
</comment>
<protein>
    <submittedName>
        <fullName evidence="10">Cell cycle checkpoint protein RAD17-like</fullName>
    </submittedName>
</protein>
<dbReference type="GeneID" id="106811117"/>
<evidence type="ECO:0000256" key="3">
    <source>
        <dbReference type="ARBA" id="ARBA00022741"/>
    </source>
</evidence>
<dbReference type="InterPro" id="IPR004582">
    <property type="entry name" value="Checkpoint_prot_Rad17_Rad24"/>
</dbReference>
<evidence type="ECO:0000256" key="2">
    <source>
        <dbReference type="ARBA" id="ARBA00006168"/>
    </source>
</evidence>
<keyword evidence="6" id="KW-0539">Nucleus</keyword>
<dbReference type="InterPro" id="IPR027417">
    <property type="entry name" value="P-loop_NTPase"/>
</dbReference>
<evidence type="ECO:0000256" key="4">
    <source>
        <dbReference type="ARBA" id="ARBA00022763"/>
    </source>
</evidence>
<gene>
    <name evidence="10" type="primary">LOC106811117</name>
</gene>
<keyword evidence="3" id="KW-0547">Nucleotide-binding</keyword>
<evidence type="ECO:0000256" key="1">
    <source>
        <dbReference type="ARBA" id="ARBA00004123"/>
    </source>
</evidence>
<name>A0ABM1ED71_PRICU</name>
<dbReference type="Proteomes" id="UP000695022">
    <property type="component" value="Unplaced"/>
</dbReference>
<feature type="region of interest" description="Disordered" evidence="8">
    <location>
        <begin position="352"/>
        <end position="395"/>
    </location>
</feature>
<sequence length="449" mass="49198">MKSSLWCDDEDDVRSNSALGKKCKDSFPLVKSIDAFPKARDASSKKAQGWVSPSFGDFRTDAQSSVSRKRSRDGNRKTDHKSITVGRRDVDDTMLWSDKYKPTNKDDLAVHKKKVAEVEDWLLQQFGHASRKGAGILLLAGPAGAGKSTSVRLLASELRMEVQEWINPPTSTYRPEWTPHSSDFTEYGESQATQFREFLLRANKYPALQMLGSVASERKIVLVEDFPNAFFRDSSNFHRILSKYGSTAQSPLVFIVSDSQGGESNVQKLFPRNAQADLGIHCISFNPVAATSMLKVLARVAAEEAAQGRHDFPAPSADVMSALADGSSGDLRGALNALQFACLRDTCDLAGGAGDGSGRRTEPSRRAAKSRTAGRRRRKEAVRAVGGGEEEAEAGGSIGCRDTTLFLFRALGKVLYCKREPPDGDTEQEVLPPHLAHHARRRLQCVPEV</sequence>
<evidence type="ECO:0000256" key="6">
    <source>
        <dbReference type="ARBA" id="ARBA00023242"/>
    </source>
</evidence>
<dbReference type="PANTHER" id="PTHR12172">
    <property type="entry name" value="CELL CYCLE CHECKPOINT PROTEIN RAD17"/>
    <property type="match status" value="1"/>
</dbReference>
<keyword evidence="9" id="KW-1185">Reference proteome</keyword>
<feature type="region of interest" description="Disordered" evidence="8">
    <location>
        <begin position="38"/>
        <end position="83"/>
    </location>
</feature>
<keyword evidence="5" id="KW-0067">ATP-binding</keyword>
<accession>A0ABM1ED71</accession>
<evidence type="ECO:0000256" key="5">
    <source>
        <dbReference type="ARBA" id="ARBA00022840"/>
    </source>
</evidence>
<reference evidence="10" key="1">
    <citation type="submission" date="2025-08" db="UniProtKB">
        <authorList>
            <consortium name="RefSeq"/>
        </authorList>
    </citation>
    <scope>IDENTIFICATION</scope>
</reference>
<dbReference type="SUPFAM" id="SSF52540">
    <property type="entry name" value="P-loop containing nucleoside triphosphate hydrolases"/>
    <property type="match status" value="1"/>
</dbReference>
<evidence type="ECO:0000313" key="10">
    <source>
        <dbReference type="RefSeq" id="XP_014670142.1"/>
    </source>
</evidence>
<proteinExistence type="inferred from homology"/>
<dbReference type="PANTHER" id="PTHR12172:SF0">
    <property type="entry name" value="CELL CYCLE CHECKPOINT PROTEIN RAD17"/>
    <property type="match status" value="1"/>
</dbReference>
<feature type="compositionally biased region" description="Basic residues" evidence="8">
    <location>
        <begin position="366"/>
        <end position="380"/>
    </location>
</feature>
<dbReference type="RefSeq" id="XP_014670142.1">
    <property type="nucleotide sequence ID" value="XM_014814656.1"/>
</dbReference>
<keyword evidence="7" id="KW-0131">Cell cycle</keyword>
<dbReference type="Pfam" id="PF03215">
    <property type="entry name" value="Rad17"/>
    <property type="match status" value="1"/>
</dbReference>
<evidence type="ECO:0000313" key="9">
    <source>
        <dbReference type="Proteomes" id="UP000695022"/>
    </source>
</evidence>